<keyword evidence="2" id="KW-1185">Reference proteome</keyword>
<name>A0ACC3CZT8_9PEZI</name>
<dbReference type="EMBL" id="JAWDJW010009226">
    <property type="protein sequence ID" value="KAK3059644.1"/>
    <property type="molecule type" value="Genomic_DNA"/>
</dbReference>
<accession>A0ACC3CZT8</accession>
<dbReference type="Proteomes" id="UP001186974">
    <property type="component" value="Unassembled WGS sequence"/>
</dbReference>
<evidence type="ECO:0000313" key="2">
    <source>
        <dbReference type="Proteomes" id="UP001186974"/>
    </source>
</evidence>
<gene>
    <name evidence="1" type="ORF">LTS18_010367</name>
</gene>
<evidence type="ECO:0000313" key="1">
    <source>
        <dbReference type="EMBL" id="KAK3059644.1"/>
    </source>
</evidence>
<sequence>MVQRALRRQDVVCLVHTGVLIALVTGASYAGTSNLFAAYLAGASISWWDSELPHTKHASHASVTNACPVNGKILGESPQSSKGGHPSPEGHNPAKFSQTQSEETDSKDLSGTAVYEAYYKQPVERILKPFFFIGRLPMPHSRKTGYAPQEKESSAPITAASSEEQEQTSSEPRRSEIGLASTSNLEPVDKEADRRDDSGPDAEPSSRVSQPSDSTPTSHLSKDPKKPLSLYPASILGCAMVSRGEIGFLISSVAQSNGIFDSAAGGNEDDDAISIIFLVVTWGIFLCTIIGPLTVGLLVRRVKRLSEKSRSVGARDALGVWGVE</sequence>
<comment type="caution">
    <text evidence="1">The sequence shown here is derived from an EMBL/GenBank/DDBJ whole genome shotgun (WGS) entry which is preliminary data.</text>
</comment>
<reference evidence="1" key="1">
    <citation type="submission" date="2024-09" db="EMBL/GenBank/DDBJ databases">
        <title>Black Yeasts Isolated from many extreme environments.</title>
        <authorList>
            <person name="Coleine C."/>
            <person name="Stajich J.E."/>
            <person name="Selbmann L."/>
        </authorList>
    </citation>
    <scope>NUCLEOTIDE SEQUENCE</scope>
    <source>
        <strain evidence="1">CCFEE 5737</strain>
    </source>
</reference>
<protein>
    <submittedName>
        <fullName evidence="1">Uncharacterized protein</fullName>
    </submittedName>
</protein>
<organism evidence="1 2">
    <name type="scientific">Coniosporium uncinatum</name>
    <dbReference type="NCBI Taxonomy" id="93489"/>
    <lineage>
        <taxon>Eukaryota</taxon>
        <taxon>Fungi</taxon>
        <taxon>Dikarya</taxon>
        <taxon>Ascomycota</taxon>
        <taxon>Pezizomycotina</taxon>
        <taxon>Dothideomycetes</taxon>
        <taxon>Dothideomycetes incertae sedis</taxon>
        <taxon>Coniosporium</taxon>
    </lineage>
</organism>
<proteinExistence type="predicted"/>